<sequence length="325" mass="36077">MAGLFASYNLGDLNLSHSSGGPCSFDEVPSGRQGTSFLGFPVSPPRSRSKLGRTSSELFIRKGGIIFCRLWHAGRASHRTYQPGLGAPVSSTNQPISSKWRILLENGTQDMFTDPRALETSEVSSIIEEYRRAAKNSVKAGLDGIEIHGGHGYLIDQFLKESINDRMLLASTVSALGFSPAFYYNDASESDPLDLGLTIIGRITEFQARVGVKLSYLHVTRPRFLGSLLQDIAGENERKEGRLMRAWRDAYEGTFMPSGGFIRETETKALADRDTDLVAYGRLFISNPDLVQRFKVGATLNAYDRANILHRRSICWVHWLPISLQ</sequence>
<dbReference type="Proteomes" id="UP001057402">
    <property type="component" value="Chromosome 4"/>
</dbReference>
<name>A0ACB9RGI4_9MYRT</name>
<protein>
    <submittedName>
        <fullName evidence="1">Uncharacterized protein</fullName>
    </submittedName>
</protein>
<reference evidence="2" key="1">
    <citation type="journal article" date="2023" name="Front. Plant Sci.">
        <title>Chromosomal-level genome assembly of Melastoma candidum provides insights into trichome evolution.</title>
        <authorList>
            <person name="Zhong Y."/>
            <person name="Wu W."/>
            <person name="Sun C."/>
            <person name="Zou P."/>
            <person name="Liu Y."/>
            <person name="Dai S."/>
            <person name="Zhou R."/>
        </authorList>
    </citation>
    <scope>NUCLEOTIDE SEQUENCE [LARGE SCALE GENOMIC DNA]</scope>
</reference>
<organism evidence="1 2">
    <name type="scientific">Melastoma candidum</name>
    <dbReference type="NCBI Taxonomy" id="119954"/>
    <lineage>
        <taxon>Eukaryota</taxon>
        <taxon>Viridiplantae</taxon>
        <taxon>Streptophyta</taxon>
        <taxon>Embryophyta</taxon>
        <taxon>Tracheophyta</taxon>
        <taxon>Spermatophyta</taxon>
        <taxon>Magnoliopsida</taxon>
        <taxon>eudicotyledons</taxon>
        <taxon>Gunneridae</taxon>
        <taxon>Pentapetalae</taxon>
        <taxon>rosids</taxon>
        <taxon>malvids</taxon>
        <taxon>Myrtales</taxon>
        <taxon>Melastomataceae</taxon>
        <taxon>Melastomatoideae</taxon>
        <taxon>Melastomateae</taxon>
        <taxon>Melastoma</taxon>
    </lineage>
</organism>
<evidence type="ECO:0000313" key="1">
    <source>
        <dbReference type="EMBL" id="KAI4377810.1"/>
    </source>
</evidence>
<gene>
    <name evidence="1" type="ORF">MLD38_015385</name>
</gene>
<comment type="caution">
    <text evidence="1">The sequence shown here is derived from an EMBL/GenBank/DDBJ whole genome shotgun (WGS) entry which is preliminary data.</text>
</comment>
<proteinExistence type="predicted"/>
<evidence type="ECO:0000313" key="2">
    <source>
        <dbReference type="Proteomes" id="UP001057402"/>
    </source>
</evidence>
<dbReference type="EMBL" id="CM042883">
    <property type="protein sequence ID" value="KAI4377810.1"/>
    <property type="molecule type" value="Genomic_DNA"/>
</dbReference>
<accession>A0ACB9RGI4</accession>
<keyword evidence="2" id="KW-1185">Reference proteome</keyword>